<protein>
    <recommendedName>
        <fullName evidence="8">Ribonuclease VapC</fullName>
        <shortName evidence="8">RNase VapC</shortName>
        <ecNumber evidence="8">3.1.-.-</ecNumber>
    </recommendedName>
    <alternativeName>
        <fullName evidence="8">Toxin VapC</fullName>
    </alternativeName>
</protein>
<organism evidence="10 11">
    <name type="scientific">Geobacter benzoatilyticus</name>
    <dbReference type="NCBI Taxonomy" id="2815309"/>
    <lineage>
        <taxon>Bacteria</taxon>
        <taxon>Pseudomonadati</taxon>
        <taxon>Thermodesulfobacteriota</taxon>
        <taxon>Desulfuromonadia</taxon>
        <taxon>Geobacterales</taxon>
        <taxon>Geobacteraceae</taxon>
        <taxon>Geobacter</taxon>
    </lineage>
</organism>
<evidence type="ECO:0000313" key="10">
    <source>
        <dbReference type="EMBL" id="QSV44398.1"/>
    </source>
</evidence>
<dbReference type="RefSeq" id="WP_207162048.1">
    <property type="nucleotide sequence ID" value="NZ_CP071382.1"/>
</dbReference>
<reference evidence="10 11" key="1">
    <citation type="submission" date="2021-03" db="EMBL/GenBank/DDBJ databases">
        <title>Geobacter metallireducens gen. nov. sp. nov., a microorganism capable of coupling the complete oxidation of organic compounds to the reduction of iron and other metals.</title>
        <authorList>
            <person name="Li Y."/>
        </authorList>
    </citation>
    <scope>NUCLEOTIDE SEQUENCE [LARGE SCALE GENOMIC DNA]</scope>
    <source>
        <strain evidence="10 11">Jerry-YX</strain>
    </source>
</reference>
<evidence type="ECO:0000256" key="1">
    <source>
        <dbReference type="ARBA" id="ARBA00001946"/>
    </source>
</evidence>
<evidence type="ECO:0000259" key="9">
    <source>
        <dbReference type="Pfam" id="PF01850"/>
    </source>
</evidence>
<dbReference type="InterPro" id="IPR002716">
    <property type="entry name" value="PIN_dom"/>
</dbReference>
<gene>
    <name evidence="8" type="primary">vapC</name>
    <name evidence="10" type="ORF">JZM60_09435</name>
</gene>
<dbReference type="SUPFAM" id="SSF88723">
    <property type="entry name" value="PIN domain-like"/>
    <property type="match status" value="1"/>
</dbReference>
<name>A0ABX7PZ25_9BACT</name>
<keyword evidence="5 8" id="KW-0378">Hydrolase</keyword>
<dbReference type="CDD" id="cd18753">
    <property type="entry name" value="PIN_VapC4-5_FitB-like"/>
    <property type="match status" value="1"/>
</dbReference>
<feature type="binding site" evidence="8">
    <location>
        <position position="7"/>
    </location>
    <ligand>
        <name>Mg(2+)</name>
        <dbReference type="ChEBI" id="CHEBI:18420"/>
    </ligand>
</feature>
<evidence type="ECO:0000256" key="4">
    <source>
        <dbReference type="ARBA" id="ARBA00022723"/>
    </source>
</evidence>
<proteinExistence type="inferred from homology"/>
<dbReference type="EC" id="3.1.-.-" evidence="8"/>
<keyword evidence="2 8" id="KW-1277">Toxin-antitoxin system</keyword>
<evidence type="ECO:0000256" key="7">
    <source>
        <dbReference type="ARBA" id="ARBA00038093"/>
    </source>
</evidence>
<comment type="cofactor">
    <cofactor evidence="1 8">
        <name>Mg(2+)</name>
        <dbReference type="ChEBI" id="CHEBI:18420"/>
    </cofactor>
</comment>
<evidence type="ECO:0000256" key="6">
    <source>
        <dbReference type="ARBA" id="ARBA00022842"/>
    </source>
</evidence>
<accession>A0ABX7PZ25</accession>
<dbReference type="InterPro" id="IPR029060">
    <property type="entry name" value="PIN-like_dom_sf"/>
</dbReference>
<keyword evidence="8" id="KW-0800">Toxin</keyword>
<evidence type="ECO:0000256" key="8">
    <source>
        <dbReference type="HAMAP-Rule" id="MF_00265"/>
    </source>
</evidence>
<evidence type="ECO:0000256" key="3">
    <source>
        <dbReference type="ARBA" id="ARBA00022722"/>
    </source>
</evidence>
<evidence type="ECO:0000256" key="2">
    <source>
        <dbReference type="ARBA" id="ARBA00022649"/>
    </source>
</evidence>
<evidence type="ECO:0000313" key="11">
    <source>
        <dbReference type="Proteomes" id="UP000663651"/>
    </source>
</evidence>
<keyword evidence="4 8" id="KW-0479">Metal-binding</keyword>
<dbReference type="HAMAP" id="MF_00265">
    <property type="entry name" value="VapC_Nob1"/>
    <property type="match status" value="1"/>
</dbReference>
<keyword evidence="3 8" id="KW-0540">Nuclease</keyword>
<comment type="function">
    <text evidence="8">Toxic component of a toxin-antitoxin (TA) system. An RNase.</text>
</comment>
<dbReference type="EMBL" id="CP071382">
    <property type="protein sequence ID" value="QSV44398.1"/>
    <property type="molecule type" value="Genomic_DNA"/>
</dbReference>
<keyword evidence="6 8" id="KW-0460">Magnesium</keyword>
<feature type="domain" description="PIN" evidence="9">
    <location>
        <begin position="4"/>
        <end position="123"/>
    </location>
</feature>
<evidence type="ECO:0000256" key="5">
    <source>
        <dbReference type="ARBA" id="ARBA00022801"/>
    </source>
</evidence>
<feature type="binding site" evidence="8">
    <location>
        <position position="98"/>
    </location>
    <ligand>
        <name>Mg(2+)</name>
        <dbReference type="ChEBI" id="CHEBI:18420"/>
    </ligand>
</feature>
<dbReference type="PANTHER" id="PTHR33653">
    <property type="entry name" value="RIBONUCLEASE VAPC2"/>
    <property type="match status" value="1"/>
</dbReference>
<keyword evidence="11" id="KW-1185">Reference proteome</keyword>
<dbReference type="InterPro" id="IPR050556">
    <property type="entry name" value="Type_II_TA_system_RNase"/>
</dbReference>
<dbReference type="Proteomes" id="UP000663651">
    <property type="component" value="Chromosome"/>
</dbReference>
<dbReference type="Pfam" id="PF01850">
    <property type="entry name" value="PIN"/>
    <property type="match status" value="1"/>
</dbReference>
<sequence>MKRIILDTNFYSAFKKNDATALELLKRVEYIGVNTVILGELLAGFRCGNREQQNRLELDQFLDSPRVATIAIDDETAEFYAQVFSELRQKGRPIPSNDLWLAASALQHGLALATYDDHFSAISGLLLAVRV</sequence>
<dbReference type="Gene3D" id="3.40.50.1010">
    <property type="entry name" value="5'-nuclease"/>
    <property type="match status" value="1"/>
</dbReference>
<dbReference type="PANTHER" id="PTHR33653:SF1">
    <property type="entry name" value="RIBONUCLEASE VAPC2"/>
    <property type="match status" value="1"/>
</dbReference>
<dbReference type="InterPro" id="IPR022907">
    <property type="entry name" value="VapC_family"/>
</dbReference>
<comment type="similarity">
    <text evidence="7 8">Belongs to the PINc/VapC protein family.</text>
</comment>